<keyword evidence="8" id="KW-1185">Reference proteome</keyword>
<feature type="transmembrane region" description="Helical" evidence="6">
    <location>
        <begin position="289"/>
        <end position="310"/>
    </location>
</feature>
<feature type="transmembrane region" description="Helical" evidence="6">
    <location>
        <begin position="98"/>
        <end position="121"/>
    </location>
</feature>
<dbReference type="Gene3D" id="1.10.357.140">
    <property type="entry name" value="UbiA prenyltransferase"/>
    <property type="match status" value="1"/>
</dbReference>
<feature type="transmembrane region" description="Helical" evidence="6">
    <location>
        <begin position="127"/>
        <end position="147"/>
    </location>
</feature>
<evidence type="ECO:0008006" key="9">
    <source>
        <dbReference type="Google" id="ProtNLM"/>
    </source>
</evidence>
<evidence type="ECO:0000256" key="2">
    <source>
        <dbReference type="ARBA" id="ARBA00022475"/>
    </source>
</evidence>
<feature type="transmembrane region" description="Helical" evidence="6">
    <location>
        <begin position="32"/>
        <end position="50"/>
    </location>
</feature>
<feature type="transmembrane region" description="Helical" evidence="6">
    <location>
        <begin position="187"/>
        <end position="206"/>
    </location>
</feature>
<proteinExistence type="predicted"/>
<gene>
    <name evidence="7" type="ORF">GCM10010862_01350</name>
</gene>
<accession>A0ABQ5VYI7</accession>
<dbReference type="InterPro" id="IPR000537">
    <property type="entry name" value="UbiA_prenyltransferase"/>
</dbReference>
<organism evidence="7 8">
    <name type="scientific">Devosia nitrariae</name>
    <dbReference type="NCBI Taxonomy" id="2071872"/>
    <lineage>
        <taxon>Bacteria</taxon>
        <taxon>Pseudomonadati</taxon>
        <taxon>Pseudomonadota</taxon>
        <taxon>Alphaproteobacteria</taxon>
        <taxon>Hyphomicrobiales</taxon>
        <taxon>Devosiaceae</taxon>
        <taxon>Devosia</taxon>
    </lineage>
</organism>
<protein>
    <recommendedName>
        <fullName evidence="9">4-hydroxybenzoate polyprenyltransferase</fullName>
    </recommendedName>
</protein>
<keyword evidence="5 6" id="KW-0472">Membrane</keyword>
<evidence type="ECO:0000313" key="8">
    <source>
        <dbReference type="Proteomes" id="UP001156691"/>
    </source>
</evidence>
<dbReference type="Pfam" id="PF01040">
    <property type="entry name" value="UbiA"/>
    <property type="match status" value="1"/>
</dbReference>
<evidence type="ECO:0000256" key="6">
    <source>
        <dbReference type="SAM" id="Phobius"/>
    </source>
</evidence>
<keyword evidence="4 6" id="KW-1133">Transmembrane helix</keyword>
<comment type="caution">
    <text evidence="7">The sequence shown here is derived from an EMBL/GenBank/DDBJ whole genome shotgun (WGS) entry which is preliminary data.</text>
</comment>
<dbReference type="Proteomes" id="UP001156691">
    <property type="component" value="Unassembled WGS sequence"/>
</dbReference>
<reference evidence="8" key="1">
    <citation type="journal article" date="2019" name="Int. J. Syst. Evol. Microbiol.">
        <title>The Global Catalogue of Microorganisms (GCM) 10K type strain sequencing project: providing services to taxonomists for standard genome sequencing and annotation.</title>
        <authorList>
            <consortium name="The Broad Institute Genomics Platform"/>
            <consortium name="The Broad Institute Genome Sequencing Center for Infectious Disease"/>
            <person name="Wu L."/>
            <person name="Ma J."/>
        </authorList>
    </citation>
    <scope>NUCLEOTIDE SEQUENCE [LARGE SCALE GENOMIC DNA]</scope>
    <source>
        <strain evidence="8">NBRC 112416</strain>
    </source>
</reference>
<comment type="subcellular location">
    <subcellularLocation>
        <location evidence="1">Membrane</location>
        <topology evidence="1">Multi-pass membrane protein</topology>
    </subcellularLocation>
</comment>
<evidence type="ECO:0000256" key="4">
    <source>
        <dbReference type="ARBA" id="ARBA00022989"/>
    </source>
</evidence>
<feature type="transmembrane region" description="Helical" evidence="6">
    <location>
        <begin position="156"/>
        <end position="175"/>
    </location>
</feature>
<dbReference type="InterPro" id="IPR044878">
    <property type="entry name" value="UbiA_sf"/>
</dbReference>
<evidence type="ECO:0000256" key="1">
    <source>
        <dbReference type="ARBA" id="ARBA00004141"/>
    </source>
</evidence>
<feature type="transmembrane region" description="Helical" evidence="6">
    <location>
        <begin position="234"/>
        <end position="252"/>
    </location>
</feature>
<evidence type="ECO:0000256" key="3">
    <source>
        <dbReference type="ARBA" id="ARBA00022692"/>
    </source>
</evidence>
<keyword evidence="2" id="KW-1003">Cell membrane</keyword>
<dbReference type="EMBL" id="BSNS01000002">
    <property type="protein sequence ID" value="GLQ52877.1"/>
    <property type="molecule type" value="Genomic_DNA"/>
</dbReference>
<keyword evidence="3 6" id="KW-0812">Transmembrane</keyword>
<name>A0ABQ5VYI7_9HYPH</name>
<sequence length="316" mass="34367">MPVAATHPQASASLWQRLWLYQAERFPLGRTALLLAAFSASSISVSAHLAERPLPHLSIFAAAWLVAVIFFFQLRACDEYKDLEDDRAYRPERPIPSGLVSLRLILSIAALAVVPAIALTLTITPALLVPLALVWVWLGLMTAEFFMPAWLKARPFVYLVSHMAIMALIDLYLTGAEWVPHSLLPPAGMWAFLALSLINGCVLEIGRKTWAPESERPGVETYSALLGHDRAARLWLATCVVAWLLLLAVGAMVGSPLIVGGGSAVVLAAIATTVRTFMRKPTQAVQRRIDTLAGVWVLACYVLAGFAPFLPQVIAP</sequence>
<evidence type="ECO:0000256" key="5">
    <source>
        <dbReference type="ARBA" id="ARBA00023136"/>
    </source>
</evidence>
<evidence type="ECO:0000313" key="7">
    <source>
        <dbReference type="EMBL" id="GLQ52877.1"/>
    </source>
</evidence>
<feature type="transmembrane region" description="Helical" evidence="6">
    <location>
        <begin position="258"/>
        <end position="277"/>
    </location>
</feature>
<feature type="transmembrane region" description="Helical" evidence="6">
    <location>
        <begin position="56"/>
        <end position="77"/>
    </location>
</feature>